<dbReference type="AlphaFoldDB" id="A0AAF3JAJ6"/>
<sequence>MSHFPSAMSTILGIHRDLEKLDANQMWACGRLEVVVSLLVILPQVFSQMTFTDNWQKRASFGHNGEWAPVESPCEPVTSLDRLRELQRLQRQILLLMDEATMCASQAVSSPPLYPKNPKYSFPTYVKTRKN</sequence>
<reference evidence="2" key="1">
    <citation type="submission" date="2024-02" db="UniProtKB">
        <authorList>
            <consortium name="WormBaseParasite"/>
        </authorList>
    </citation>
    <scope>IDENTIFICATION</scope>
</reference>
<dbReference type="Proteomes" id="UP000887575">
    <property type="component" value="Unassembled WGS sequence"/>
</dbReference>
<proteinExistence type="predicted"/>
<keyword evidence="1" id="KW-1185">Reference proteome</keyword>
<evidence type="ECO:0000313" key="2">
    <source>
        <dbReference type="WBParaSite" id="MBELARI_LOCUS6647"/>
    </source>
</evidence>
<dbReference type="WBParaSite" id="MBELARI_LOCUS6647">
    <property type="protein sequence ID" value="MBELARI_LOCUS6647"/>
    <property type="gene ID" value="MBELARI_LOCUS6647"/>
</dbReference>
<name>A0AAF3JAJ6_9BILA</name>
<protein>
    <submittedName>
        <fullName evidence="2">Uncharacterized protein</fullName>
    </submittedName>
</protein>
<accession>A0AAF3JAJ6</accession>
<organism evidence="1 2">
    <name type="scientific">Mesorhabditis belari</name>
    <dbReference type="NCBI Taxonomy" id="2138241"/>
    <lineage>
        <taxon>Eukaryota</taxon>
        <taxon>Metazoa</taxon>
        <taxon>Ecdysozoa</taxon>
        <taxon>Nematoda</taxon>
        <taxon>Chromadorea</taxon>
        <taxon>Rhabditida</taxon>
        <taxon>Rhabditina</taxon>
        <taxon>Rhabditomorpha</taxon>
        <taxon>Rhabditoidea</taxon>
        <taxon>Rhabditidae</taxon>
        <taxon>Mesorhabditinae</taxon>
        <taxon>Mesorhabditis</taxon>
    </lineage>
</organism>
<evidence type="ECO:0000313" key="1">
    <source>
        <dbReference type="Proteomes" id="UP000887575"/>
    </source>
</evidence>